<feature type="transmembrane region" description="Helical" evidence="1">
    <location>
        <begin position="193"/>
        <end position="210"/>
    </location>
</feature>
<dbReference type="RefSeq" id="WP_263570529.1">
    <property type="nucleotide sequence ID" value="NZ_JAJIRN010000003.1"/>
</dbReference>
<keyword evidence="1" id="KW-0472">Membrane</keyword>
<dbReference type="InterPro" id="IPR013424">
    <property type="entry name" value="Ice-binding_C"/>
</dbReference>
<keyword evidence="2" id="KW-0732">Signal</keyword>
<dbReference type="Proteomes" id="UP001209701">
    <property type="component" value="Unassembled WGS sequence"/>
</dbReference>
<keyword evidence="5" id="KW-1185">Reference proteome</keyword>
<keyword evidence="1" id="KW-0812">Transmembrane</keyword>
<evidence type="ECO:0000313" key="4">
    <source>
        <dbReference type="EMBL" id="MCV2367904.1"/>
    </source>
</evidence>
<evidence type="ECO:0000256" key="2">
    <source>
        <dbReference type="SAM" id="SignalP"/>
    </source>
</evidence>
<organism evidence="4 5">
    <name type="scientific">Roseateles oligotrophus</name>
    <dbReference type="NCBI Taxonomy" id="1769250"/>
    <lineage>
        <taxon>Bacteria</taxon>
        <taxon>Pseudomonadati</taxon>
        <taxon>Pseudomonadota</taxon>
        <taxon>Betaproteobacteria</taxon>
        <taxon>Burkholderiales</taxon>
        <taxon>Sphaerotilaceae</taxon>
        <taxon>Roseateles</taxon>
    </lineage>
</organism>
<dbReference type="NCBIfam" id="NF035944">
    <property type="entry name" value="PEPxxWA-CTERM"/>
    <property type="match status" value="1"/>
</dbReference>
<evidence type="ECO:0000259" key="3">
    <source>
        <dbReference type="Pfam" id="PF07589"/>
    </source>
</evidence>
<evidence type="ECO:0000256" key="1">
    <source>
        <dbReference type="SAM" id="Phobius"/>
    </source>
</evidence>
<dbReference type="Pfam" id="PF07589">
    <property type="entry name" value="PEP-CTERM"/>
    <property type="match status" value="1"/>
</dbReference>
<dbReference type="NCBIfam" id="TIGR02595">
    <property type="entry name" value="PEP_CTERM"/>
    <property type="match status" value="1"/>
</dbReference>
<gene>
    <name evidence="4" type="ORF">LNV07_07325</name>
</gene>
<feature type="signal peptide" evidence="2">
    <location>
        <begin position="1"/>
        <end position="24"/>
    </location>
</feature>
<sequence>MTKNLFIKPLALAALLAIAGTAQATVTVYNSLASYNAAAAGGGTDTFNDMPVGAQVAGPINRNAGAIGYTGTVTSGETSFWTAGEDPADVWLSTNERKALVTFDNFSASVKGIGGNFFGSDLFGAFVANQTTHLTVVDSSGTTNIDLLGTDINSFMGFVSTGTITSLTISVGDVPGTWLTANNLVMTAAVPEPSTYALMFAGLGLVGMMARRRKSV</sequence>
<proteinExistence type="predicted"/>
<name>A0ABT2YCY0_9BURK</name>
<comment type="caution">
    <text evidence="4">The sequence shown here is derived from an EMBL/GenBank/DDBJ whole genome shotgun (WGS) entry which is preliminary data.</text>
</comment>
<feature type="domain" description="Ice-binding protein C-terminal" evidence="3">
    <location>
        <begin position="189"/>
        <end position="213"/>
    </location>
</feature>
<keyword evidence="1" id="KW-1133">Transmembrane helix</keyword>
<feature type="chain" id="PRO_5047056983" evidence="2">
    <location>
        <begin position="25"/>
        <end position="216"/>
    </location>
</feature>
<reference evidence="4 5" key="1">
    <citation type="submission" date="2021-11" db="EMBL/GenBank/DDBJ databases">
        <authorList>
            <person name="Liang Q."/>
            <person name="Mou H."/>
            <person name="Liu Z."/>
        </authorList>
    </citation>
    <scope>NUCLEOTIDE SEQUENCE [LARGE SCALE GENOMIC DNA]</scope>
    <source>
        <strain evidence="4 5">CHU3</strain>
    </source>
</reference>
<evidence type="ECO:0000313" key="5">
    <source>
        <dbReference type="Proteomes" id="UP001209701"/>
    </source>
</evidence>
<dbReference type="EMBL" id="JAJIRN010000003">
    <property type="protein sequence ID" value="MCV2367904.1"/>
    <property type="molecule type" value="Genomic_DNA"/>
</dbReference>
<protein>
    <submittedName>
        <fullName evidence="4">PEPxxWA-CTERM sorting domain-containing protein</fullName>
    </submittedName>
</protein>
<accession>A0ABT2YCY0</accession>